<accession>A0A4R3UPG4</accession>
<dbReference type="OrthoDB" id="943692at2"/>
<dbReference type="InterPro" id="IPR013328">
    <property type="entry name" value="6PGD_dom2"/>
</dbReference>
<evidence type="ECO:0000259" key="3">
    <source>
        <dbReference type="Pfam" id="PF03446"/>
    </source>
</evidence>
<sequence length="288" mass="30210">MNIAIIGCGDVGRCYAAALSQAGHQITGVCDSNPGRGLEAYANEIGALLHSSSGPWLAQVDLVISAVFGGVALDVARQSLPDMRKGAIYADFTTGNPGDLRASGELAAAAGVKYADVAITGAIGLGGARTPLLCAGDAADELIEIMRAVGAPSRKVGAAAGDAVALKLLRSVFTKGLEALAVECLMAAEQRGLRQELYEVLSDIDQSPIRSFMETVVTTHVRHAGRRLKEVQEARAQLRQDGIQPLALDGVMALFERTSGSIAADPLLEEPTIQNSLDWLFEQQKNNS</sequence>
<keyword evidence="1" id="KW-0560">Oxidoreductase</keyword>
<dbReference type="AlphaFoldDB" id="A0A4R3UPG4"/>
<dbReference type="RefSeq" id="WP_132478266.1">
    <property type="nucleotide sequence ID" value="NZ_JBHRVM010000001.1"/>
</dbReference>
<dbReference type="InterPro" id="IPR015814">
    <property type="entry name" value="Pgluconate_DH_NAD-bd_C"/>
</dbReference>
<dbReference type="InterPro" id="IPR015815">
    <property type="entry name" value="HIBADH-related"/>
</dbReference>
<dbReference type="InterPro" id="IPR008927">
    <property type="entry name" value="6-PGluconate_DH-like_C_sf"/>
</dbReference>
<dbReference type="GO" id="GO:0050661">
    <property type="term" value="F:NADP binding"/>
    <property type="evidence" value="ECO:0007669"/>
    <property type="project" value="InterPro"/>
</dbReference>
<organism evidence="5 6">
    <name type="scientific">Paracandidimonas soli</name>
    <dbReference type="NCBI Taxonomy" id="1917182"/>
    <lineage>
        <taxon>Bacteria</taxon>
        <taxon>Pseudomonadati</taxon>
        <taxon>Pseudomonadota</taxon>
        <taxon>Betaproteobacteria</taxon>
        <taxon>Burkholderiales</taxon>
        <taxon>Alcaligenaceae</taxon>
        <taxon>Paracandidimonas</taxon>
    </lineage>
</organism>
<dbReference type="Proteomes" id="UP000294692">
    <property type="component" value="Unassembled WGS sequence"/>
</dbReference>
<comment type="caution">
    <text evidence="5">The sequence shown here is derived from an EMBL/GenBank/DDBJ whole genome shotgun (WGS) entry which is preliminary data.</text>
</comment>
<feature type="domain" description="6-phosphogluconate dehydrogenase NADP-binding" evidence="3">
    <location>
        <begin position="2"/>
        <end position="139"/>
    </location>
</feature>
<proteinExistence type="predicted"/>
<dbReference type="PIRSF" id="PIRSF000103">
    <property type="entry name" value="HIBADH"/>
    <property type="match status" value="1"/>
</dbReference>
<dbReference type="InterPro" id="IPR036291">
    <property type="entry name" value="NAD(P)-bd_dom_sf"/>
</dbReference>
<evidence type="ECO:0000256" key="1">
    <source>
        <dbReference type="ARBA" id="ARBA00023002"/>
    </source>
</evidence>
<name>A0A4R3UPG4_9BURK</name>
<reference evidence="5 6" key="1">
    <citation type="submission" date="2019-03" db="EMBL/GenBank/DDBJ databases">
        <title>Genomic Encyclopedia of Type Strains, Phase IV (KMG-IV): sequencing the most valuable type-strain genomes for metagenomic binning, comparative biology and taxonomic classification.</title>
        <authorList>
            <person name="Goeker M."/>
        </authorList>
    </citation>
    <scope>NUCLEOTIDE SEQUENCE [LARGE SCALE GENOMIC DNA]</scope>
    <source>
        <strain evidence="5 6">DSM 100048</strain>
    </source>
</reference>
<evidence type="ECO:0000313" key="5">
    <source>
        <dbReference type="EMBL" id="TCU92597.1"/>
    </source>
</evidence>
<dbReference type="Gene3D" id="1.10.1040.10">
    <property type="entry name" value="N-(1-d-carboxylethyl)-l-norvaline Dehydrogenase, domain 2"/>
    <property type="match status" value="1"/>
</dbReference>
<dbReference type="EMBL" id="SMBX01000014">
    <property type="protein sequence ID" value="TCU92597.1"/>
    <property type="molecule type" value="Genomic_DNA"/>
</dbReference>
<feature type="domain" description="Phosphogluconate dehydrogenase NAD-binding putative C-terminal" evidence="4">
    <location>
        <begin position="188"/>
        <end position="257"/>
    </location>
</feature>
<dbReference type="InterPro" id="IPR006115">
    <property type="entry name" value="6PGDH_NADP-bd"/>
</dbReference>
<dbReference type="GO" id="GO:0016491">
    <property type="term" value="F:oxidoreductase activity"/>
    <property type="evidence" value="ECO:0007669"/>
    <property type="project" value="UniProtKB-KW"/>
</dbReference>
<gene>
    <name evidence="5" type="ORF">EV686_11434</name>
</gene>
<feature type="active site" evidence="2">
    <location>
        <position position="167"/>
    </location>
</feature>
<evidence type="ECO:0000256" key="2">
    <source>
        <dbReference type="PIRSR" id="PIRSR000103-1"/>
    </source>
</evidence>
<dbReference type="Gene3D" id="3.40.50.720">
    <property type="entry name" value="NAD(P)-binding Rossmann-like Domain"/>
    <property type="match status" value="1"/>
</dbReference>
<dbReference type="SUPFAM" id="SSF48179">
    <property type="entry name" value="6-phosphogluconate dehydrogenase C-terminal domain-like"/>
    <property type="match status" value="1"/>
</dbReference>
<evidence type="ECO:0000313" key="6">
    <source>
        <dbReference type="Proteomes" id="UP000294692"/>
    </source>
</evidence>
<dbReference type="Pfam" id="PF09130">
    <property type="entry name" value="DUF1932"/>
    <property type="match status" value="1"/>
</dbReference>
<evidence type="ECO:0000259" key="4">
    <source>
        <dbReference type="Pfam" id="PF09130"/>
    </source>
</evidence>
<dbReference type="Pfam" id="PF03446">
    <property type="entry name" value="NAD_binding_2"/>
    <property type="match status" value="1"/>
</dbReference>
<keyword evidence="6" id="KW-1185">Reference proteome</keyword>
<dbReference type="SUPFAM" id="SSF51735">
    <property type="entry name" value="NAD(P)-binding Rossmann-fold domains"/>
    <property type="match status" value="1"/>
</dbReference>
<protein>
    <submittedName>
        <fullName evidence="5">3-hydroxyisobutyrate dehydrogenase-like beta-hydroxyacid dehydrogenase</fullName>
    </submittedName>
</protein>